<dbReference type="AlphaFoldDB" id="A0A381TMZ1"/>
<dbReference type="Gene3D" id="3.20.20.30">
    <property type="entry name" value="Luciferase-like domain"/>
    <property type="match status" value="1"/>
</dbReference>
<reference evidence="5" key="1">
    <citation type="submission" date="2018-05" db="EMBL/GenBank/DDBJ databases">
        <authorList>
            <person name="Lanie J.A."/>
            <person name="Ng W.-L."/>
            <person name="Kazmierczak K.M."/>
            <person name="Andrzejewski T.M."/>
            <person name="Davidsen T.M."/>
            <person name="Wayne K.J."/>
            <person name="Tettelin H."/>
            <person name="Glass J.I."/>
            <person name="Rusch D."/>
            <person name="Podicherti R."/>
            <person name="Tsui H.-C.T."/>
            <person name="Winkler M.E."/>
        </authorList>
    </citation>
    <scope>NUCLEOTIDE SEQUENCE</scope>
</reference>
<dbReference type="EMBL" id="UINC01004868">
    <property type="protein sequence ID" value="SVA17432.1"/>
    <property type="molecule type" value="Genomic_DNA"/>
</dbReference>
<dbReference type="InterPro" id="IPR011251">
    <property type="entry name" value="Luciferase-like_dom"/>
</dbReference>
<dbReference type="GO" id="GO:0004497">
    <property type="term" value="F:monooxygenase activity"/>
    <property type="evidence" value="ECO:0007669"/>
    <property type="project" value="UniProtKB-KW"/>
</dbReference>
<dbReference type="GO" id="GO:0005829">
    <property type="term" value="C:cytosol"/>
    <property type="evidence" value="ECO:0007669"/>
    <property type="project" value="TreeGrafter"/>
</dbReference>
<evidence type="ECO:0000256" key="2">
    <source>
        <dbReference type="ARBA" id="ARBA00023002"/>
    </source>
</evidence>
<gene>
    <name evidence="5" type="ORF">METZ01_LOCUS70286</name>
</gene>
<keyword evidence="2" id="KW-0560">Oxidoreductase</keyword>
<organism evidence="5">
    <name type="scientific">marine metagenome</name>
    <dbReference type="NCBI Taxonomy" id="408172"/>
    <lineage>
        <taxon>unclassified sequences</taxon>
        <taxon>metagenomes</taxon>
        <taxon>ecological metagenomes</taxon>
    </lineage>
</organism>
<dbReference type="PANTHER" id="PTHR30137">
    <property type="entry name" value="LUCIFERASE-LIKE MONOOXYGENASE"/>
    <property type="match status" value="1"/>
</dbReference>
<dbReference type="Pfam" id="PF00296">
    <property type="entry name" value="Bac_luciferase"/>
    <property type="match status" value="1"/>
</dbReference>
<feature type="non-terminal residue" evidence="5">
    <location>
        <position position="136"/>
    </location>
</feature>
<dbReference type="SUPFAM" id="SSF51679">
    <property type="entry name" value="Bacterial luciferase-like"/>
    <property type="match status" value="1"/>
</dbReference>
<sequence length="136" mass="15341">MPIHPPEKPWQQMISENTETIVLADTLGFHEAWIGEHHTLITEPIPAPDLFIAKLFGITQKIRLGTGVVLLQFQDPVLLAHRIAVLDHLGEGRFNFGIGTGGQSSEFELFGIKQADRHQRAMEVMDIVLRMWYSEG</sequence>
<feature type="domain" description="Luciferase-like" evidence="4">
    <location>
        <begin position="12"/>
        <end position="135"/>
    </location>
</feature>
<name>A0A381TMZ1_9ZZZZ</name>
<evidence type="ECO:0000256" key="3">
    <source>
        <dbReference type="ARBA" id="ARBA00023033"/>
    </source>
</evidence>
<protein>
    <recommendedName>
        <fullName evidence="4">Luciferase-like domain-containing protein</fullName>
    </recommendedName>
</protein>
<dbReference type="GO" id="GO:0016705">
    <property type="term" value="F:oxidoreductase activity, acting on paired donors, with incorporation or reduction of molecular oxygen"/>
    <property type="evidence" value="ECO:0007669"/>
    <property type="project" value="InterPro"/>
</dbReference>
<evidence type="ECO:0000313" key="5">
    <source>
        <dbReference type="EMBL" id="SVA17432.1"/>
    </source>
</evidence>
<dbReference type="InterPro" id="IPR050766">
    <property type="entry name" value="Bact_Lucif_Oxidored"/>
</dbReference>
<dbReference type="InterPro" id="IPR036661">
    <property type="entry name" value="Luciferase-like_sf"/>
</dbReference>
<evidence type="ECO:0000259" key="4">
    <source>
        <dbReference type="Pfam" id="PF00296"/>
    </source>
</evidence>
<keyword evidence="1" id="KW-0285">Flavoprotein</keyword>
<feature type="non-terminal residue" evidence="5">
    <location>
        <position position="1"/>
    </location>
</feature>
<keyword evidence="3" id="KW-0503">Monooxygenase</keyword>
<accession>A0A381TMZ1</accession>
<proteinExistence type="predicted"/>
<dbReference type="PANTHER" id="PTHR30137:SF16">
    <property type="entry name" value="BLL0895 PROTEIN"/>
    <property type="match status" value="1"/>
</dbReference>
<evidence type="ECO:0000256" key="1">
    <source>
        <dbReference type="ARBA" id="ARBA00022630"/>
    </source>
</evidence>